<keyword evidence="3" id="KW-1185">Reference proteome</keyword>
<proteinExistence type="predicted"/>
<dbReference type="SUPFAM" id="SSF47336">
    <property type="entry name" value="ACP-like"/>
    <property type="match status" value="1"/>
</dbReference>
<dbReference type="InterPro" id="IPR009081">
    <property type="entry name" value="PP-bd_ACP"/>
</dbReference>
<dbReference type="EMBL" id="FLUV01001268">
    <property type="protein sequence ID" value="SBW22703.1"/>
    <property type="molecule type" value="Genomic_DNA"/>
</dbReference>
<protein>
    <recommendedName>
        <fullName evidence="1">Carrier domain-containing protein</fullName>
    </recommendedName>
</protein>
<evidence type="ECO:0000313" key="2">
    <source>
        <dbReference type="EMBL" id="SBW22703.1"/>
    </source>
</evidence>
<accession>A0A1C3NYQ6</accession>
<sequence length="86" mass="9654">MTKNLEITVDREELRGLVADAIERPPAEVVDDADFISELDLDSLMMLEIVVRLEKRYRIKVKDEEFAGITSLNGVYDLVTAKLGGT</sequence>
<name>A0A1C3NYQ6_9ACTN</name>
<organism evidence="2 3">
    <name type="scientific">Candidatus Protofrankia californiensis</name>
    <dbReference type="NCBI Taxonomy" id="1839754"/>
    <lineage>
        <taxon>Bacteria</taxon>
        <taxon>Bacillati</taxon>
        <taxon>Actinomycetota</taxon>
        <taxon>Actinomycetes</taxon>
        <taxon>Frankiales</taxon>
        <taxon>Frankiaceae</taxon>
        <taxon>Protofrankia</taxon>
    </lineage>
</organism>
<reference evidence="3" key="1">
    <citation type="submission" date="2016-02" db="EMBL/GenBank/DDBJ databases">
        <authorList>
            <person name="Wibberg D."/>
        </authorList>
    </citation>
    <scope>NUCLEOTIDE SEQUENCE [LARGE SCALE GENOMIC DNA]</scope>
</reference>
<dbReference type="Pfam" id="PF00550">
    <property type="entry name" value="PP-binding"/>
    <property type="match status" value="1"/>
</dbReference>
<evidence type="ECO:0000313" key="3">
    <source>
        <dbReference type="Proteomes" id="UP000199013"/>
    </source>
</evidence>
<dbReference type="InterPro" id="IPR036736">
    <property type="entry name" value="ACP-like_sf"/>
</dbReference>
<dbReference type="Gene3D" id="1.10.1200.10">
    <property type="entry name" value="ACP-like"/>
    <property type="match status" value="1"/>
</dbReference>
<dbReference type="AlphaFoldDB" id="A0A1C3NYQ6"/>
<evidence type="ECO:0000259" key="1">
    <source>
        <dbReference type="PROSITE" id="PS50075"/>
    </source>
</evidence>
<dbReference type="Proteomes" id="UP000199013">
    <property type="component" value="Unassembled WGS sequence"/>
</dbReference>
<feature type="domain" description="Carrier" evidence="1">
    <location>
        <begin position="8"/>
        <end position="83"/>
    </location>
</feature>
<dbReference type="PROSITE" id="PS50075">
    <property type="entry name" value="CARRIER"/>
    <property type="match status" value="1"/>
</dbReference>
<gene>
    <name evidence="2" type="ORF">FDG2_3006</name>
</gene>